<keyword evidence="3" id="KW-0964">Secreted</keyword>
<dbReference type="EMBL" id="KU573496">
    <property type="protein sequence ID" value="APR63961.1"/>
    <property type="molecule type" value="mRNA"/>
</dbReference>
<dbReference type="GO" id="GO:0009395">
    <property type="term" value="P:phospholipid catabolic process"/>
    <property type="evidence" value="ECO:0007669"/>
    <property type="project" value="TreeGrafter"/>
</dbReference>
<dbReference type="FunFam" id="3.40.720.10:FF:000011">
    <property type="entry name" value="Non-specific phospholipase C1"/>
    <property type="match status" value="1"/>
</dbReference>
<evidence type="ECO:0000256" key="5">
    <source>
        <dbReference type="ARBA" id="ARBA00022801"/>
    </source>
</evidence>
<proteinExistence type="evidence at transcript level"/>
<dbReference type="PANTHER" id="PTHR31956">
    <property type="entry name" value="NON-SPECIFIC PHOSPHOLIPASE C4-RELATED"/>
    <property type="match status" value="1"/>
</dbReference>
<dbReference type="GO" id="GO:0042578">
    <property type="term" value="F:phosphoric ester hydrolase activity"/>
    <property type="evidence" value="ECO:0007669"/>
    <property type="project" value="UniProtKB-ARBA"/>
</dbReference>
<protein>
    <submittedName>
        <fullName evidence="6">Phosphoesterase family protein</fullName>
    </submittedName>
</protein>
<organism evidence="6">
    <name type="scientific">Populus tomentosa</name>
    <name type="common">Chinese white poplar</name>
    <dbReference type="NCBI Taxonomy" id="118781"/>
    <lineage>
        <taxon>Eukaryota</taxon>
        <taxon>Viridiplantae</taxon>
        <taxon>Streptophyta</taxon>
        <taxon>Embryophyta</taxon>
        <taxon>Tracheophyta</taxon>
        <taxon>Spermatophyta</taxon>
        <taxon>Magnoliopsida</taxon>
        <taxon>eudicotyledons</taxon>
        <taxon>Gunneridae</taxon>
        <taxon>Pentapetalae</taxon>
        <taxon>rosids</taxon>
        <taxon>fabids</taxon>
        <taxon>Malpighiales</taxon>
        <taxon>Salicaceae</taxon>
        <taxon>Saliceae</taxon>
        <taxon>Populus</taxon>
    </lineage>
</organism>
<dbReference type="AlphaFoldDB" id="A0A1L6K569"/>
<dbReference type="Gene3D" id="3.40.720.10">
    <property type="entry name" value="Alkaline Phosphatase, subunit A"/>
    <property type="match status" value="2"/>
</dbReference>
<evidence type="ECO:0000256" key="1">
    <source>
        <dbReference type="ARBA" id="ARBA00004613"/>
    </source>
</evidence>
<comment type="similarity">
    <text evidence="2">Belongs to the bacterial phospholipase C family.</text>
</comment>
<sequence>MVADQSSSTSTATPSPIKTVVVLVQENRSFDHMLGWLKTINPEINGATGSESNPISSSDSNSTLVFFGDQAAYVDPDPGHSIQDIYEQVFGVPWTEASLSDDNKTPPKMNGFAQNAERLQKGMAQTVMNGFKPEAVPVYKELAENFAICDRWFASVPASTQPNRLYVHSATSHGATSNNRQLLIEGYPQKTIFESLDESGFTFGIYYQYPPATLFYRNLRKLKYLTKFHQFDLHFKKHCEEGKLPNYVVIEQRYFDLLSIPANDDHPSHDVSEGQKFVKKVYEALRASPQWNEILFIIIYDEHGGFYDHVPTPVTGVPSPDDIVGPTPYNFKFDRLGVRVPAFLISPWIEPGTGMFITFFLYMPFPMLHAPSGPYPASEFEHSSIAATVKKIFNLKEFLTKRDAWAGTFEGILTRTSPRVDCPVTLVEPVKLREGAAKEDAKLSEFQEELVEMAAVLNGDLTKDIYPQQLVDGLNVSDGAKYVEKAFKRFCDECDKARKNGVDDSEIICLEKPATTRRASKSFVHKLCSCLACDNN</sequence>
<dbReference type="InterPro" id="IPR007312">
    <property type="entry name" value="Phosphoesterase"/>
</dbReference>
<comment type="subcellular location">
    <subcellularLocation>
        <location evidence="1">Secreted</location>
    </subcellularLocation>
</comment>
<keyword evidence="5" id="KW-0378">Hydrolase</keyword>
<dbReference type="GO" id="GO:0005576">
    <property type="term" value="C:extracellular region"/>
    <property type="evidence" value="ECO:0007669"/>
    <property type="project" value="UniProtKB-SubCell"/>
</dbReference>
<dbReference type="Pfam" id="PF04185">
    <property type="entry name" value="Phosphoesterase"/>
    <property type="match status" value="1"/>
</dbReference>
<keyword evidence="4" id="KW-0732">Signal</keyword>
<name>A0A1L6K569_POPTO</name>
<accession>A0A1L6K569</accession>
<dbReference type="FunFam" id="3.40.720.10:FF:000028">
    <property type="entry name" value="Non-specific phospholipase C1"/>
    <property type="match status" value="1"/>
</dbReference>
<evidence type="ECO:0000256" key="3">
    <source>
        <dbReference type="ARBA" id="ARBA00022525"/>
    </source>
</evidence>
<dbReference type="InterPro" id="IPR017850">
    <property type="entry name" value="Alkaline_phosphatase_core_sf"/>
</dbReference>
<evidence type="ECO:0000313" key="6">
    <source>
        <dbReference type="EMBL" id="APR63961.1"/>
    </source>
</evidence>
<reference evidence="6" key="1">
    <citation type="submission" date="2016-01" db="EMBL/GenBank/DDBJ databases">
        <title>Dissection of insertion-deletion (InDel) variations within complex gene networks underlying wood formation in Populus.</title>
        <authorList>
            <person name="Zhang D."/>
            <person name="Gong C."/>
            <person name="Du Q."/>
            <person name="Xie J."/>
            <person name="Yang X."/>
            <person name="Quan M."/>
            <person name="Li B."/>
        </authorList>
    </citation>
    <scope>NUCLEOTIDE SEQUENCE</scope>
</reference>
<evidence type="ECO:0000256" key="2">
    <source>
        <dbReference type="ARBA" id="ARBA00009717"/>
    </source>
</evidence>
<dbReference type="PANTHER" id="PTHR31956:SF28">
    <property type="entry name" value="NON-SPECIFIC PHOSPHOLIPASE C4-RELATED"/>
    <property type="match status" value="1"/>
</dbReference>
<evidence type="ECO:0000256" key="4">
    <source>
        <dbReference type="ARBA" id="ARBA00022729"/>
    </source>
</evidence>